<accession>A0A8T9BQF8</accession>
<proteinExistence type="predicted"/>
<dbReference type="InterPro" id="IPR036237">
    <property type="entry name" value="Xyl_isomerase-like_sf"/>
</dbReference>
<keyword evidence="4" id="KW-1185">Reference proteome</keyword>
<gene>
    <name evidence="3" type="primary">qa-4_0</name>
    <name evidence="3" type="ORF">LSUE1_G010132</name>
</gene>
<dbReference type="AlphaFoldDB" id="A0A8T9BQF8"/>
<feature type="compositionally biased region" description="Acidic residues" evidence="1">
    <location>
        <begin position="265"/>
        <end position="274"/>
    </location>
</feature>
<dbReference type="OrthoDB" id="5360893at2759"/>
<dbReference type="SUPFAM" id="SSF51658">
    <property type="entry name" value="Xylose isomerase-like"/>
    <property type="match status" value="1"/>
</dbReference>
<reference evidence="3 4" key="1">
    <citation type="submission" date="2018-05" db="EMBL/GenBank/DDBJ databases">
        <title>Genome sequencing and assembly of the regulated plant pathogen Lachnellula willkommii and related sister species for the development of diagnostic species identification markers.</title>
        <authorList>
            <person name="Giroux E."/>
            <person name="Bilodeau G."/>
        </authorList>
    </citation>
    <scope>NUCLEOTIDE SEQUENCE [LARGE SCALE GENOMIC DNA]</scope>
    <source>
        <strain evidence="3 4">CBS 268.59</strain>
    </source>
</reference>
<dbReference type="InterPro" id="IPR050312">
    <property type="entry name" value="IolE/XylAMocC-like"/>
</dbReference>
<sequence>MSIKKSSLESIPFSYATPSLGAPTDALPQKLAAISSAGFTGIELGFPDLVSFASKHLNRDVRENDYASLCEAGTEVKKLCEKHKLKVMMLQPFANFEGWPEGSKERDDAFDRAKGWIEIMKAVGTDMLQVGSSDSPTITSSKEALASDLAQLADLLAPHSFRLAYENWCWATHAPTWASVWSIVQLANRPNIGLCLDTFQTVCGEYGDPTTASTLIADRGFQEKLTMNLTASLRDLKDNVPAEKIYVLQLSDAYRPPAPFKADGENGEANEEGPDGSRIRARSKWSHDFRPYLYNEGYFTEQCVDMCK</sequence>
<evidence type="ECO:0000313" key="3">
    <source>
        <dbReference type="EMBL" id="TVY53040.1"/>
    </source>
</evidence>
<dbReference type="EMBL" id="QGMK01003368">
    <property type="protein sequence ID" value="TVY53040.1"/>
    <property type="molecule type" value="Genomic_DNA"/>
</dbReference>
<feature type="region of interest" description="Disordered" evidence="1">
    <location>
        <begin position="259"/>
        <end position="279"/>
    </location>
</feature>
<name>A0A8T9BQF8_9HELO</name>
<dbReference type="Pfam" id="PF01261">
    <property type="entry name" value="AP_endonuc_2"/>
    <property type="match status" value="1"/>
</dbReference>
<comment type="caution">
    <text evidence="3">The sequence shown here is derived from an EMBL/GenBank/DDBJ whole genome shotgun (WGS) entry which is preliminary data.</text>
</comment>
<organism evidence="3 4">
    <name type="scientific">Lachnellula suecica</name>
    <dbReference type="NCBI Taxonomy" id="602035"/>
    <lineage>
        <taxon>Eukaryota</taxon>
        <taxon>Fungi</taxon>
        <taxon>Dikarya</taxon>
        <taxon>Ascomycota</taxon>
        <taxon>Pezizomycotina</taxon>
        <taxon>Leotiomycetes</taxon>
        <taxon>Helotiales</taxon>
        <taxon>Lachnaceae</taxon>
        <taxon>Lachnellula</taxon>
    </lineage>
</organism>
<evidence type="ECO:0000313" key="4">
    <source>
        <dbReference type="Proteomes" id="UP000469558"/>
    </source>
</evidence>
<dbReference type="Proteomes" id="UP000469558">
    <property type="component" value="Unassembled WGS sequence"/>
</dbReference>
<feature type="non-terminal residue" evidence="3">
    <location>
        <position position="1"/>
    </location>
</feature>
<evidence type="ECO:0000256" key="1">
    <source>
        <dbReference type="SAM" id="MobiDB-lite"/>
    </source>
</evidence>
<dbReference type="InterPro" id="IPR013022">
    <property type="entry name" value="Xyl_isomerase-like_TIM-brl"/>
</dbReference>
<feature type="domain" description="Xylose isomerase-like TIM barrel" evidence="2">
    <location>
        <begin position="31"/>
        <end position="265"/>
    </location>
</feature>
<dbReference type="Gene3D" id="3.20.20.150">
    <property type="entry name" value="Divalent-metal-dependent TIM barrel enzymes"/>
    <property type="match status" value="1"/>
</dbReference>
<dbReference type="PANTHER" id="PTHR12110">
    <property type="entry name" value="HYDROXYPYRUVATE ISOMERASE"/>
    <property type="match status" value="1"/>
</dbReference>
<protein>
    <submittedName>
        <fullName evidence="3">3-dehydroshikimate dehydratase</fullName>
    </submittedName>
</protein>
<dbReference type="PANTHER" id="PTHR12110:SF56">
    <property type="entry name" value="DEHYDRATASE, PUTATIVE (AFU_ORTHOLOGUE AFUA_6G08740)-RELATED"/>
    <property type="match status" value="1"/>
</dbReference>
<evidence type="ECO:0000259" key="2">
    <source>
        <dbReference type="Pfam" id="PF01261"/>
    </source>
</evidence>